<accession>A0A2W4R382</accession>
<evidence type="ECO:0000256" key="3">
    <source>
        <dbReference type="ARBA" id="ARBA00023239"/>
    </source>
</evidence>
<dbReference type="InterPro" id="IPR007565">
    <property type="entry name" value="4HFCP_synth"/>
</dbReference>
<dbReference type="GO" id="GO:0016829">
    <property type="term" value="F:lyase activity"/>
    <property type="evidence" value="ECO:0007669"/>
    <property type="project" value="UniProtKB-KW"/>
</dbReference>
<keyword evidence="4" id="KW-0704">Schiff base</keyword>
<dbReference type="EC" id="4.2.3.153" evidence="2"/>
<dbReference type="Proteomes" id="UP000249396">
    <property type="component" value="Unassembled WGS sequence"/>
</dbReference>
<evidence type="ECO:0000256" key="6">
    <source>
        <dbReference type="ARBA" id="ARBA00047628"/>
    </source>
</evidence>
<name>A0A2W4R382_9GAMM</name>
<dbReference type="PIRSF" id="PIRSF015957">
    <property type="entry name" value="UCP015957"/>
    <property type="match status" value="1"/>
</dbReference>
<feature type="active site" description="Proton acceptor" evidence="7">
    <location>
        <position position="86"/>
    </location>
</feature>
<gene>
    <name evidence="8" type="ORF">DM484_15885</name>
</gene>
<evidence type="ECO:0000256" key="1">
    <source>
        <dbReference type="ARBA" id="ARBA00003810"/>
    </source>
</evidence>
<proteinExistence type="predicted"/>
<dbReference type="SUPFAM" id="SSF51569">
    <property type="entry name" value="Aldolase"/>
    <property type="match status" value="1"/>
</dbReference>
<reference evidence="8 9" key="1">
    <citation type="journal article" date="2018" name="Aquat. Microb. Ecol.">
        <title>Gammaproteobacterial methanotrophs dominate.</title>
        <authorList>
            <person name="Rissanen A.J."/>
            <person name="Saarenheimo J."/>
            <person name="Tiirola M."/>
            <person name="Peura S."/>
            <person name="Aalto S.L."/>
            <person name="Karvinen A."/>
            <person name="Nykanen H."/>
        </authorList>
    </citation>
    <scope>NUCLEOTIDE SEQUENCE [LARGE SCALE GENOMIC DNA]</scope>
    <source>
        <strain evidence="8">AMbin10</strain>
    </source>
</reference>
<evidence type="ECO:0000256" key="4">
    <source>
        <dbReference type="ARBA" id="ARBA00023270"/>
    </source>
</evidence>
<evidence type="ECO:0000313" key="8">
    <source>
        <dbReference type="EMBL" id="PZN76769.1"/>
    </source>
</evidence>
<evidence type="ECO:0000256" key="7">
    <source>
        <dbReference type="PIRSR" id="PIRSR015957-1"/>
    </source>
</evidence>
<sequence>MTGMLASVENLTEARQVLESGVDIIDLKSPSDGSLGALPLETVREIVHVIGGQRPLSATIGDLIMEPQRVFEAVEAMAGTGVDYVKIGLFPGSDWWQTIIGLSPLSKRVRLVAVLFGDLSPGLMQIAQLAEAGFSAAMLDTLDKRGGSLTQVCSLGYLRDFVAEAKAYGMLCGLAGSLRQVDIPLLLTLKPDYLGFRGALCLRDDRTASLDVNAVRNIRSMIT</sequence>
<keyword evidence="3" id="KW-0456">Lyase</keyword>
<evidence type="ECO:0000256" key="5">
    <source>
        <dbReference type="ARBA" id="ARBA00032523"/>
    </source>
</evidence>
<organism evidence="8 9">
    <name type="scientific">Candidatus Methylumidiphilus alinenensis</name>
    <dbReference type="NCBI Taxonomy" id="2202197"/>
    <lineage>
        <taxon>Bacteria</taxon>
        <taxon>Pseudomonadati</taxon>
        <taxon>Pseudomonadota</taxon>
        <taxon>Gammaproteobacteria</taxon>
        <taxon>Methylococcales</taxon>
        <taxon>Candidatus Methylumidiphilus</taxon>
    </lineage>
</organism>
<dbReference type="EMBL" id="QJPH01000352">
    <property type="protein sequence ID" value="PZN76769.1"/>
    <property type="molecule type" value="Genomic_DNA"/>
</dbReference>
<dbReference type="Pfam" id="PF04476">
    <property type="entry name" value="4HFCP_synth"/>
    <property type="match status" value="1"/>
</dbReference>
<comment type="function">
    <text evidence="1">Catalyzes the formation of 4-(hydroxymethyl)-2-furancarboxaldehyde phosphate (4-HFC-P) from two molecules of glyceraldehyde-3-P (GA-3-P).</text>
</comment>
<comment type="catalytic activity">
    <reaction evidence="6">
        <text>2 D-glyceraldehyde 3-phosphate = 4-(hydroxymethyl)-2-furancarboxaldehyde phosphate + phosphate + 2 H2O</text>
        <dbReference type="Rhea" id="RHEA:43536"/>
        <dbReference type="ChEBI" id="CHEBI:15377"/>
        <dbReference type="ChEBI" id="CHEBI:43474"/>
        <dbReference type="ChEBI" id="CHEBI:59776"/>
        <dbReference type="ChEBI" id="CHEBI:83407"/>
        <dbReference type="EC" id="4.2.3.153"/>
    </reaction>
</comment>
<comment type="caution">
    <text evidence="8">The sequence shown here is derived from an EMBL/GenBank/DDBJ whole genome shotgun (WGS) entry which is preliminary data.</text>
</comment>
<feature type="active site" description="Schiff-base intermediate with substrate" evidence="7">
    <location>
        <position position="28"/>
    </location>
</feature>
<evidence type="ECO:0000313" key="9">
    <source>
        <dbReference type="Proteomes" id="UP000249396"/>
    </source>
</evidence>
<protein>
    <recommendedName>
        <fullName evidence="2">(5-formylfuran-3-yl)methyl phosphate synthase</fullName>
        <ecNumber evidence="2">4.2.3.153</ecNumber>
    </recommendedName>
    <alternativeName>
        <fullName evidence="5">4-(hydroxymethyl)-2-furancarboxaldehyde-phosphate synthase</fullName>
    </alternativeName>
</protein>
<evidence type="ECO:0000256" key="2">
    <source>
        <dbReference type="ARBA" id="ARBA00012553"/>
    </source>
</evidence>
<dbReference type="AlphaFoldDB" id="A0A2W4R382"/>